<reference evidence="2 3" key="1">
    <citation type="submission" date="2021-02" db="EMBL/GenBank/DDBJ databases">
        <authorList>
            <person name="Jung H.S."/>
            <person name="Chun B.H."/>
            <person name="Jeon C.O."/>
        </authorList>
    </citation>
    <scope>NUCLEOTIDE SEQUENCE [LARGE SCALE GENOMIC DNA]</scope>
    <source>
        <strain evidence="2 3">LMG 25203</strain>
    </source>
</reference>
<dbReference type="Pfam" id="PF13091">
    <property type="entry name" value="PLDc_2"/>
    <property type="match status" value="1"/>
</dbReference>
<sequence length="162" mass="18761">MNEQKKKQKTLLILNTSDLIRPKEAGKSEIVISKALIKILKHEGNYIYCKSLGLKVRGNYQNMHHKFIFTQNKLFFGSLNLTDAEINRNFESLIETENNFLIKKFHSEFGKLWNIGSELYSDRDGKLRSIMCPKCENSNGVDFESFGPICHMCGYNFLLTKK</sequence>
<dbReference type="Proteomes" id="UP000759529">
    <property type="component" value="Unassembled WGS sequence"/>
</dbReference>
<name>A0ABS2CXW9_9FLAO</name>
<dbReference type="SUPFAM" id="SSF56024">
    <property type="entry name" value="Phospholipase D/nuclease"/>
    <property type="match status" value="1"/>
</dbReference>
<protein>
    <recommendedName>
        <fullName evidence="1">Phospholipase D-like domain-containing protein</fullName>
    </recommendedName>
</protein>
<keyword evidence="3" id="KW-1185">Reference proteome</keyword>
<gene>
    <name evidence="2" type="ORF">H9X54_007000</name>
</gene>
<dbReference type="EMBL" id="JACSOD020000465">
    <property type="protein sequence ID" value="MBM6499047.1"/>
    <property type="molecule type" value="Genomic_DNA"/>
</dbReference>
<dbReference type="InterPro" id="IPR025202">
    <property type="entry name" value="PLD-like_dom"/>
</dbReference>
<evidence type="ECO:0000259" key="1">
    <source>
        <dbReference type="Pfam" id="PF13091"/>
    </source>
</evidence>
<proteinExistence type="predicted"/>
<dbReference type="Gene3D" id="3.30.870.10">
    <property type="entry name" value="Endonuclease Chain A"/>
    <property type="match status" value="1"/>
</dbReference>
<evidence type="ECO:0000313" key="2">
    <source>
        <dbReference type="EMBL" id="MBM6499047.1"/>
    </source>
</evidence>
<organism evidence="2 3">
    <name type="scientific">Flavobacterium macrobrachii</name>
    <dbReference type="NCBI Taxonomy" id="591204"/>
    <lineage>
        <taxon>Bacteria</taxon>
        <taxon>Pseudomonadati</taxon>
        <taxon>Bacteroidota</taxon>
        <taxon>Flavobacteriia</taxon>
        <taxon>Flavobacteriales</taxon>
        <taxon>Flavobacteriaceae</taxon>
        <taxon>Flavobacterium</taxon>
    </lineage>
</organism>
<dbReference type="RefSeq" id="WP_187657969.1">
    <property type="nucleotide sequence ID" value="NZ_JACSOD020000465.1"/>
</dbReference>
<feature type="domain" description="Phospholipase D-like" evidence="1">
    <location>
        <begin position="40"/>
        <end position="113"/>
    </location>
</feature>
<accession>A0ABS2CXW9</accession>
<comment type="caution">
    <text evidence="2">The sequence shown here is derived from an EMBL/GenBank/DDBJ whole genome shotgun (WGS) entry which is preliminary data.</text>
</comment>
<evidence type="ECO:0000313" key="3">
    <source>
        <dbReference type="Proteomes" id="UP000759529"/>
    </source>
</evidence>